<evidence type="ECO:0000256" key="11">
    <source>
        <dbReference type="ARBA" id="ARBA00049280"/>
    </source>
</evidence>
<dbReference type="CDD" id="cd07840">
    <property type="entry name" value="STKc_CDK9_like"/>
    <property type="match status" value="1"/>
</dbReference>
<feature type="compositionally biased region" description="Low complexity" evidence="14">
    <location>
        <begin position="380"/>
        <end position="409"/>
    </location>
</feature>
<dbReference type="GO" id="GO:0008353">
    <property type="term" value="F:RNA polymerase II CTD heptapeptide repeat kinase activity"/>
    <property type="evidence" value="ECO:0007669"/>
    <property type="project" value="UniProtKB-EC"/>
</dbReference>
<name>A0A0D3J2T4_EMIH1</name>
<dbReference type="Gene3D" id="1.10.510.10">
    <property type="entry name" value="Transferase(Phosphotransferase) domain 1"/>
    <property type="match status" value="1"/>
</dbReference>
<evidence type="ECO:0000256" key="1">
    <source>
        <dbReference type="ARBA" id="ARBA00004123"/>
    </source>
</evidence>
<evidence type="ECO:0000313" key="16">
    <source>
        <dbReference type="EnsemblProtists" id="EOD17819"/>
    </source>
</evidence>
<feature type="region of interest" description="Disordered" evidence="14">
    <location>
        <begin position="340"/>
        <end position="474"/>
    </location>
</feature>
<dbReference type="AlphaFoldDB" id="A0A0D3J2T4"/>
<organism evidence="16 17">
    <name type="scientific">Emiliania huxleyi (strain CCMP1516)</name>
    <dbReference type="NCBI Taxonomy" id="280463"/>
    <lineage>
        <taxon>Eukaryota</taxon>
        <taxon>Haptista</taxon>
        <taxon>Haptophyta</taxon>
        <taxon>Prymnesiophyceae</taxon>
        <taxon>Isochrysidales</taxon>
        <taxon>Noelaerhabdaceae</taxon>
        <taxon>Emiliania</taxon>
    </lineage>
</organism>
<evidence type="ECO:0000256" key="10">
    <source>
        <dbReference type="ARBA" id="ARBA00048367"/>
    </source>
</evidence>
<dbReference type="GO" id="GO:0004693">
    <property type="term" value="F:cyclin-dependent protein serine/threonine kinase activity"/>
    <property type="evidence" value="ECO:0007669"/>
    <property type="project" value="UniProtKB-EC"/>
</dbReference>
<evidence type="ECO:0000256" key="3">
    <source>
        <dbReference type="ARBA" id="ARBA00022527"/>
    </source>
</evidence>
<dbReference type="PaxDb" id="2903-EOD17819"/>
<comment type="subcellular location">
    <subcellularLocation>
        <location evidence="1">Nucleus</location>
    </subcellularLocation>
</comment>
<dbReference type="FunFam" id="1.10.510.10:FF:000273">
    <property type="entry name" value="Cyclin-dependent kinase C-2"/>
    <property type="match status" value="1"/>
</dbReference>
<reference evidence="16" key="2">
    <citation type="submission" date="2024-10" db="UniProtKB">
        <authorList>
            <consortium name="EnsemblProtists"/>
        </authorList>
    </citation>
    <scope>IDENTIFICATION</scope>
</reference>
<dbReference type="GeneID" id="17263848"/>
<dbReference type="eggNOG" id="KOG0600">
    <property type="taxonomic scope" value="Eukaryota"/>
</dbReference>
<evidence type="ECO:0000313" key="17">
    <source>
        <dbReference type="Proteomes" id="UP000013827"/>
    </source>
</evidence>
<sequence length="474" mass="52514">MVGDGKGAVTEGGPSGASRSIKLYEKVEQVGEGTYGQVYKARSRESGEIVALKRVRMDNEKEGFPITAIREIKILKVLNHKNIVRLHEIVTSDASDYNHGKGSIYMVMEYCDHDLTGLSDSGHRFSPGQIKCYMKQLLEGICYCHKNHVLHRDIKGSNLLINESGQLKLADFGLARPFDDQSKAYTNRVITLWYRPPELLLGETHYGPAIDLWSAGCILAELLLRKPILPGRNEFEQLDLVFKLLGTPTEQSWPGVSKLAYFDMMTKQNGGRHYMSRFDDKFAALEPMGKDLLRKLLAMDPSRRITAKEALDHDYFWTPPLPTKPEDLPKYPACHEFTAKKRRQQAAQNVPPAAATQQQPQGATTHWAGAHQRPQHAPSQQQYGGHYQQYGHAAPQYGQPSQQQYGHPSHGPPSFAPGYAGAGYHGGGGVKRGREPYDPTNPRGPQGALSLPVSRGGPPQHAGRPAGYANGYGR</sequence>
<comment type="catalytic activity">
    <reaction evidence="10">
        <text>L-seryl-[protein] + ATP = O-phospho-L-seryl-[protein] + ADP + H(+)</text>
        <dbReference type="Rhea" id="RHEA:17989"/>
        <dbReference type="Rhea" id="RHEA-COMP:9863"/>
        <dbReference type="Rhea" id="RHEA-COMP:11604"/>
        <dbReference type="ChEBI" id="CHEBI:15378"/>
        <dbReference type="ChEBI" id="CHEBI:29999"/>
        <dbReference type="ChEBI" id="CHEBI:30616"/>
        <dbReference type="ChEBI" id="CHEBI:83421"/>
        <dbReference type="ChEBI" id="CHEBI:456216"/>
        <dbReference type="EC" id="2.7.11.22"/>
    </reaction>
</comment>
<keyword evidence="3 13" id="KW-0723">Serine/threonine-protein kinase</keyword>
<dbReference type="PANTHER" id="PTHR24056:SF546">
    <property type="entry name" value="CYCLIN-DEPENDENT KINASE 12"/>
    <property type="match status" value="1"/>
</dbReference>
<feature type="binding site" evidence="12">
    <location>
        <position position="53"/>
    </location>
    <ligand>
        <name>ATP</name>
        <dbReference type="ChEBI" id="CHEBI:30616"/>
    </ligand>
</feature>
<evidence type="ECO:0000256" key="14">
    <source>
        <dbReference type="SAM" id="MobiDB-lite"/>
    </source>
</evidence>
<accession>A0A0D3J2T4</accession>
<dbReference type="InterPro" id="IPR017441">
    <property type="entry name" value="Protein_kinase_ATP_BS"/>
</dbReference>
<dbReference type="PANTHER" id="PTHR24056">
    <property type="entry name" value="CELL DIVISION PROTEIN KINASE"/>
    <property type="match status" value="1"/>
</dbReference>
<dbReference type="EnsemblProtists" id="EOD17819">
    <property type="protein sequence ID" value="EOD17819"/>
    <property type="gene ID" value="EMIHUDRAFT_436308"/>
</dbReference>
<comment type="catalytic activity">
    <reaction evidence="9">
        <text>L-threonyl-[protein] + ATP = O-phospho-L-threonyl-[protein] + ADP + H(+)</text>
        <dbReference type="Rhea" id="RHEA:46608"/>
        <dbReference type="Rhea" id="RHEA-COMP:11060"/>
        <dbReference type="Rhea" id="RHEA-COMP:11605"/>
        <dbReference type="ChEBI" id="CHEBI:15378"/>
        <dbReference type="ChEBI" id="CHEBI:30013"/>
        <dbReference type="ChEBI" id="CHEBI:30616"/>
        <dbReference type="ChEBI" id="CHEBI:61977"/>
        <dbReference type="ChEBI" id="CHEBI:456216"/>
        <dbReference type="EC" id="2.7.11.22"/>
    </reaction>
</comment>
<dbReference type="PROSITE" id="PS50011">
    <property type="entry name" value="PROTEIN_KINASE_DOM"/>
    <property type="match status" value="1"/>
</dbReference>
<evidence type="ECO:0000256" key="12">
    <source>
        <dbReference type="PROSITE-ProRule" id="PRU10141"/>
    </source>
</evidence>
<keyword evidence="8" id="KW-0539">Nucleus</keyword>
<evidence type="ECO:0000256" key="6">
    <source>
        <dbReference type="ARBA" id="ARBA00022777"/>
    </source>
</evidence>
<evidence type="ECO:0000259" key="15">
    <source>
        <dbReference type="PROSITE" id="PS50011"/>
    </source>
</evidence>
<dbReference type="GO" id="GO:0008024">
    <property type="term" value="C:cyclin/CDK positive transcription elongation factor complex"/>
    <property type="evidence" value="ECO:0007669"/>
    <property type="project" value="TreeGrafter"/>
</dbReference>
<dbReference type="InterPro" id="IPR008271">
    <property type="entry name" value="Ser/Thr_kinase_AS"/>
</dbReference>
<dbReference type="InterPro" id="IPR011009">
    <property type="entry name" value="Kinase-like_dom_sf"/>
</dbReference>
<reference evidence="17" key="1">
    <citation type="journal article" date="2013" name="Nature">
        <title>Pan genome of the phytoplankton Emiliania underpins its global distribution.</title>
        <authorList>
            <person name="Read B.A."/>
            <person name="Kegel J."/>
            <person name="Klute M.J."/>
            <person name="Kuo A."/>
            <person name="Lefebvre S.C."/>
            <person name="Maumus F."/>
            <person name="Mayer C."/>
            <person name="Miller J."/>
            <person name="Monier A."/>
            <person name="Salamov A."/>
            <person name="Young J."/>
            <person name="Aguilar M."/>
            <person name="Claverie J.M."/>
            <person name="Frickenhaus S."/>
            <person name="Gonzalez K."/>
            <person name="Herman E.K."/>
            <person name="Lin Y.C."/>
            <person name="Napier J."/>
            <person name="Ogata H."/>
            <person name="Sarno A.F."/>
            <person name="Shmutz J."/>
            <person name="Schroeder D."/>
            <person name="de Vargas C."/>
            <person name="Verret F."/>
            <person name="von Dassow P."/>
            <person name="Valentin K."/>
            <person name="Van de Peer Y."/>
            <person name="Wheeler G."/>
            <person name="Dacks J.B."/>
            <person name="Delwiche C.F."/>
            <person name="Dyhrman S.T."/>
            <person name="Glockner G."/>
            <person name="John U."/>
            <person name="Richards T."/>
            <person name="Worden A.Z."/>
            <person name="Zhang X."/>
            <person name="Grigoriev I.V."/>
            <person name="Allen A.E."/>
            <person name="Bidle K."/>
            <person name="Borodovsky M."/>
            <person name="Bowler C."/>
            <person name="Brownlee C."/>
            <person name="Cock J.M."/>
            <person name="Elias M."/>
            <person name="Gladyshev V.N."/>
            <person name="Groth M."/>
            <person name="Guda C."/>
            <person name="Hadaegh A."/>
            <person name="Iglesias-Rodriguez M.D."/>
            <person name="Jenkins J."/>
            <person name="Jones B.M."/>
            <person name="Lawson T."/>
            <person name="Leese F."/>
            <person name="Lindquist E."/>
            <person name="Lobanov A."/>
            <person name="Lomsadze A."/>
            <person name="Malik S.B."/>
            <person name="Marsh M.E."/>
            <person name="Mackinder L."/>
            <person name="Mock T."/>
            <person name="Mueller-Roeber B."/>
            <person name="Pagarete A."/>
            <person name="Parker M."/>
            <person name="Probert I."/>
            <person name="Quesneville H."/>
            <person name="Raines C."/>
            <person name="Rensing S.A."/>
            <person name="Riano-Pachon D.M."/>
            <person name="Richier S."/>
            <person name="Rokitta S."/>
            <person name="Shiraiwa Y."/>
            <person name="Soanes D.M."/>
            <person name="van der Giezen M."/>
            <person name="Wahlund T.M."/>
            <person name="Williams B."/>
            <person name="Wilson W."/>
            <person name="Wolfe G."/>
            <person name="Wurch L.L."/>
        </authorList>
    </citation>
    <scope>NUCLEOTIDE SEQUENCE</scope>
</reference>
<comment type="similarity">
    <text evidence="2">Belongs to the protein kinase superfamily. CMGC Ser/Thr protein kinase family. CDC2/CDKX subfamily.</text>
</comment>
<keyword evidence="5 12" id="KW-0547">Nucleotide-binding</keyword>
<evidence type="ECO:0000256" key="8">
    <source>
        <dbReference type="ARBA" id="ARBA00023242"/>
    </source>
</evidence>
<keyword evidence="6" id="KW-0418">Kinase</keyword>
<dbReference type="GO" id="GO:0005524">
    <property type="term" value="F:ATP binding"/>
    <property type="evidence" value="ECO:0007669"/>
    <property type="project" value="UniProtKB-UniRule"/>
</dbReference>
<feature type="compositionally biased region" description="Low complexity" evidence="14">
    <location>
        <begin position="345"/>
        <end position="365"/>
    </location>
</feature>
<dbReference type="PROSITE" id="PS00108">
    <property type="entry name" value="PROTEIN_KINASE_ST"/>
    <property type="match status" value="1"/>
</dbReference>
<comment type="catalytic activity">
    <reaction evidence="11">
        <text>[DNA-directed RNA polymerase] + ATP = phospho-[DNA-directed RNA polymerase] + ADP + H(+)</text>
        <dbReference type="Rhea" id="RHEA:10216"/>
        <dbReference type="Rhea" id="RHEA-COMP:11321"/>
        <dbReference type="Rhea" id="RHEA-COMP:11322"/>
        <dbReference type="ChEBI" id="CHEBI:15378"/>
        <dbReference type="ChEBI" id="CHEBI:30616"/>
        <dbReference type="ChEBI" id="CHEBI:43176"/>
        <dbReference type="ChEBI" id="CHEBI:68546"/>
        <dbReference type="ChEBI" id="CHEBI:456216"/>
        <dbReference type="EC" id="2.7.11.23"/>
    </reaction>
</comment>
<dbReference type="GO" id="GO:0030332">
    <property type="term" value="F:cyclin binding"/>
    <property type="evidence" value="ECO:0007669"/>
    <property type="project" value="TreeGrafter"/>
</dbReference>
<proteinExistence type="inferred from homology"/>
<protein>
    <recommendedName>
        <fullName evidence="15">Protein kinase domain-containing protein</fullName>
    </recommendedName>
</protein>
<evidence type="ECO:0000256" key="5">
    <source>
        <dbReference type="ARBA" id="ARBA00022741"/>
    </source>
</evidence>
<feature type="compositionally biased region" description="Gly residues" evidence="14">
    <location>
        <begin position="420"/>
        <end position="430"/>
    </location>
</feature>
<dbReference type="HOGENOM" id="CLU_000288_181_1_1"/>
<feature type="domain" description="Protein kinase" evidence="15">
    <location>
        <begin position="24"/>
        <end position="316"/>
    </location>
</feature>
<evidence type="ECO:0000256" key="4">
    <source>
        <dbReference type="ARBA" id="ARBA00022679"/>
    </source>
</evidence>
<dbReference type="PROSITE" id="PS00107">
    <property type="entry name" value="PROTEIN_KINASE_ATP"/>
    <property type="match status" value="1"/>
</dbReference>
<keyword evidence="7 12" id="KW-0067">ATP-binding</keyword>
<dbReference type="Proteomes" id="UP000013827">
    <property type="component" value="Unassembled WGS sequence"/>
</dbReference>
<evidence type="ECO:0000256" key="13">
    <source>
        <dbReference type="RuleBase" id="RU000304"/>
    </source>
</evidence>
<evidence type="ECO:0000256" key="2">
    <source>
        <dbReference type="ARBA" id="ARBA00006485"/>
    </source>
</evidence>
<evidence type="ECO:0000256" key="9">
    <source>
        <dbReference type="ARBA" id="ARBA00047811"/>
    </source>
</evidence>
<evidence type="ECO:0000256" key="7">
    <source>
        <dbReference type="ARBA" id="ARBA00022840"/>
    </source>
</evidence>
<dbReference type="Gene3D" id="3.30.200.20">
    <property type="entry name" value="Phosphorylase Kinase, domain 1"/>
    <property type="match status" value="1"/>
</dbReference>
<dbReference type="STRING" id="2903.R1EA98"/>
<dbReference type="Pfam" id="PF00069">
    <property type="entry name" value="Pkinase"/>
    <property type="match status" value="1"/>
</dbReference>
<dbReference type="GO" id="GO:0032968">
    <property type="term" value="P:positive regulation of transcription elongation by RNA polymerase II"/>
    <property type="evidence" value="ECO:0007669"/>
    <property type="project" value="TreeGrafter"/>
</dbReference>
<dbReference type="OMA" id="DALDHDY"/>
<dbReference type="KEGG" id="ehx:EMIHUDRAFT_436308"/>
<keyword evidence="17" id="KW-1185">Reference proteome</keyword>
<dbReference type="SMART" id="SM00220">
    <property type="entry name" value="S_TKc"/>
    <property type="match status" value="1"/>
</dbReference>
<keyword evidence="4" id="KW-0808">Transferase</keyword>
<dbReference type="RefSeq" id="XP_005770248.1">
    <property type="nucleotide sequence ID" value="XM_005770191.1"/>
</dbReference>
<dbReference type="SUPFAM" id="SSF56112">
    <property type="entry name" value="Protein kinase-like (PK-like)"/>
    <property type="match status" value="1"/>
</dbReference>
<dbReference type="InterPro" id="IPR050108">
    <property type="entry name" value="CDK"/>
</dbReference>
<dbReference type="InterPro" id="IPR000719">
    <property type="entry name" value="Prot_kinase_dom"/>
</dbReference>
<dbReference type="FunFam" id="3.30.200.20:FF:000074">
    <property type="entry name" value="cyclin-dependent kinase 12 isoform X2"/>
    <property type="match status" value="1"/>
</dbReference>